<reference evidence="13" key="1">
    <citation type="submission" date="2021-07" db="EMBL/GenBank/DDBJ databases">
        <authorList>
            <person name="Catto M.A."/>
            <person name="Jacobson A."/>
            <person name="Kennedy G."/>
            <person name="Labadie P."/>
            <person name="Hunt B.G."/>
            <person name="Srinivasan R."/>
        </authorList>
    </citation>
    <scope>NUCLEOTIDE SEQUENCE</scope>
    <source>
        <strain evidence="13">PL_HMW_Pooled</strain>
        <tissue evidence="13">Head</tissue>
    </source>
</reference>
<dbReference type="Pfam" id="PF00001">
    <property type="entry name" value="7tm_1"/>
    <property type="match status" value="1"/>
</dbReference>
<feature type="transmembrane region" description="Helical" evidence="11">
    <location>
        <begin position="170"/>
        <end position="190"/>
    </location>
</feature>
<keyword evidence="7 9" id="KW-0675">Receptor</keyword>
<evidence type="ECO:0000256" key="7">
    <source>
        <dbReference type="ARBA" id="ARBA00023170"/>
    </source>
</evidence>
<dbReference type="SUPFAM" id="SSF81321">
    <property type="entry name" value="Family A G protein-coupled receptor-like"/>
    <property type="match status" value="1"/>
</dbReference>
<feature type="domain" description="G-protein coupled receptors family 1 profile" evidence="12">
    <location>
        <begin position="69"/>
        <end position="386"/>
    </location>
</feature>
<keyword evidence="3 9" id="KW-0812">Transmembrane</keyword>
<evidence type="ECO:0000256" key="10">
    <source>
        <dbReference type="SAM" id="MobiDB-lite"/>
    </source>
</evidence>
<dbReference type="GO" id="GO:0016020">
    <property type="term" value="C:membrane"/>
    <property type="evidence" value="ECO:0007669"/>
    <property type="project" value="UniProtKB-SubCell"/>
</dbReference>
<dbReference type="PRINTS" id="PR00237">
    <property type="entry name" value="GPCRRHODOPSN"/>
</dbReference>
<feature type="compositionally biased region" description="Gly residues" evidence="10">
    <location>
        <begin position="419"/>
        <end position="432"/>
    </location>
</feature>
<evidence type="ECO:0000256" key="1">
    <source>
        <dbReference type="ARBA" id="ARBA00004141"/>
    </source>
</evidence>
<dbReference type="EMBL" id="JAHWGI010001434">
    <property type="protein sequence ID" value="KAK3932304.1"/>
    <property type="molecule type" value="Genomic_DNA"/>
</dbReference>
<dbReference type="GO" id="GO:0004983">
    <property type="term" value="F:neuropeptide Y receptor activity"/>
    <property type="evidence" value="ECO:0007669"/>
    <property type="project" value="InterPro"/>
</dbReference>
<evidence type="ECO:0000256" key="3">
    <source>
        <dbReference type="ARBA" id="ARBA00022692"/>
    </source>
</evidence>
<evidence type="ECO:0000256" key="4">
    <source>
        <dbReference type="ARBA" id="ARBA00022989"/>
    </source>
</evidence>
<feature type="transmembrane region" description="Helical" evidence="11">
    <location>
        <begin position="129"/>
        <end position="150"/>
    </location>
</feature>
<sequence length="476" mass="52003">MTAGLPGGRRVMASSSMGILENMSWILNASKGVDPNVLSSFDRNRGLDDPAFFTFVVLYSVLICFGAAGNGLVVWAVARKRSMRTARNMFIVNLAVSDLLLCLVTMPLTLMEILCKYWPLGREEFICKILGALQAVSIFVSTISITAIALDRYQVIVYPTGNNIQKVGAIVISVMIWMVSLLLASPLFIFRRLEVHDVLDMQIAYCSEQWPIKEGGAYYSLFSLIFQYVFPIVIVTLAYSRICKKLRYRYVNSSASKRNAGLPVPMHPTSTSTTGLGCCAPPAPVKEQQSRPKPKDDRRIKRTNALFISIALIFGVSWLPLNIFNLTMDMSHLYLTSDEQDGVEGEARADRQPDSLFGGNRQAMVVTYALCHMMGMSSACTNPMLYGWLNENFRKEFREILDVVCALCCLSSPAAVGSAPGGGSVAGGGGATSNGSRRRGGGGLLAVPGREMTNGRDNMTTSLVHADETTTFTNVL</sequence>
<dbReference type="PRINTS" id="PR01012">
    <property type="entry name" value="NRPEPTIDEYR"/>
</dbReference>
<keyword evidence="5 9" id="KW-0297">G-protein coupled receptor</keyword>
<comment type="subcellular location">
    <subcellularLocation>
        <location evidence="1">Membrane</location>
        <topology evidence="1">Multi-pass membrane protein</topology>
    </subcellularLocation>
</comment>
<dbReference type="Gene3D" id="1.20.1070.10">
    <property type="entry name" value="Rhodopsin 7-helix transmembrane proteins"/>
    <property type="match status" value="1"/>
</dbReference>
<organism evidence="13 14">
    <name type="scientific">Frankliniella fusca</name>
    <dbReference type="NCBI Taxonomy" id="407009"/>
    <lineage>
        <taxon>Eukaryota</taxon>
        <taxon>Metazoa</taxon>
        <taxon>Ecdysozoa</taxon>
        <taxon>Arthropoda</taxon>
        <taxon>Hexapoda</taxon>
        <taxon>Insecta</taxon>
        <taxon>Pterygota</taxon>
        <taxon>Neoptera</taxon>
        <taxon>Paraneoptera</taxon>
        <taxon>Thysanoptera</taxon>
        <taxon>Terebrantia</taxon>
        <taxon>Thripoidea</taxon>
        <taxon>Thripidae</taxon>
        <taxon>Frankliniella</taxon>
    </lineage>
</organism>
<dbReference type="SMART" id="SM01381">
    <property type="entry name" value="7TM_GPCR_Srsx"/>
    <property type="match status" value="1"/>
</dbReference>
<feature type="transmembrane region" description="Helical" evidence="11">
    <location>
        <begin position="90"/>
        <end position="109"/>
    </location>
</feature>
<keyword evidence="14" id="KW-1185">Reference proteome</keyword>
<keyword evidence="4 11" id="KW-1133">Transmembrane helix</keyword>
<feature type="region of interest" description="Disordered" evidence="10">
    <location>
        <begin position="416"/>
        <end position="457"/>
    </location>
</feature>
<gene>
    <name evidence="13" type="ORF">KUF71_011632</name>
</gene>
<comment type="caution">
    <text evidence="13">The sequence shown here is derived from an EMBL/GenBank/DDBJ whole genome shotgun (WGS) entry which is preliminary data.</text>
</comment>
<comment type="similarity">
    <text evidence="2 9">Belongs to the G-protein coupled receptor 1 family.</text>
</comment>
<protein>
    <submittedName>
        <fullName evidence="13">Neuropeptide F receptor</fullName>
    </submittedName>
</protein>
<keyword evidence="8 9" id="KW-0807">Transducer</keyword>
<dbReference type="PROSITE" id="PS50262">
    <property type="entry name" value="G_PROTEIN_RECEP_F1_2"/>
    <property type="match status" value="1"/>
</dbReference>
<dbReference type="AlphaFoldDB" id="A0AAE1I486"/>
<evidence type="ECO:0000256" key="9">
    <source>
        <dbReference type="RuleBase" id="RU000688"/>
    </source>
</evidence>
<feature type="transmembrane region" description="Helical" evidence="11">
    <location>
        <begin position="51"/>
        <end position="78"/>
    </location>
</feature>
<evidence type="ECO:0000256" key="8">
    <source>
        <dbReference type="ARBA" id="ARBA00023224"/>
    </source>
</evidence>
<evidence type="ECO:0000313" key="14">
    <source>
        <dbReference type="Proteomes" id="UP001219518"/>
    </source>
</evidence>
<dbReference type="InterPro" id="IPR017452">
    <property type="entry name" value="GPCR_Rhodpsn_7TM"/>
</dbReference>
<dbReference type="PROSITE" id="PS00237">
    <property type="entry name" value="G_PROTEIN_RECEP_F1_1"/>
    <property type="match status" value="1"/>
</dbReference>
<dbReference type="Proteomes" id="UP001219518">
    <property type="component" value="Unassembled WGS sequence"/>
</dbReference>
<dbReference type="PANTHER" id="PTHR24235">
    <property type="entry name" value="NEUROPEPTIDE Y RECEPTOR"/>
    <property type="match status" value="1"/>
</dbReference>
<accession>A0AAE1I486</accession>
<evidence type="ECO:0000256" key="2">
    <source>
        <dbReference type="ARBA" id="ARBA00010663"/>
    </source>
</evidence>
<evidence type="ECO:0000256" key="6">
    <source>
        <dbReference type="ARBA" id="ARBA00023136"/>
    </source>
</evidence>
<feature type="transmembrane region" description="Helical" evidence="11">
    <location>
        <begin position="217"/>
        <end position="239"/>
    </location>
</feature>
<dbReference type="CDD" id="cd15203">
    <property type="entry name" value="7tmA_NPYR-like"/>
    <property type="match status" value="1"/>
</dbReference>
<keyword evidence="6 11" id="KW-0472">Membrane</keyword>
<proteinExistence type="inferred from homology"/>
<reference evidence="13" key="2">
    <citation type="journal article" date="2023" name="BMC Genomics">
        <title>Pest status, molecular evolution, and epigenetic factors derived from the genome assembly of Frankliniella fusca, a thysanopteran phytovirus vector.</title>
        <authorList>
            <person name="Catto M.A."/>
            <person name="Labadie P.E."/>
            <person name="Jacobson A.L."/>
            <person name="Kennedy G.G."/>
            <person name="Srinivasan R."/>
            <person name="Hunt B.G."/>
        </authorList>
    </citation>
    <scope>NUCLEOTIDE SEQUENCE</scope>
    <source>
        <strain evidence="13">PL_HMW_Pooled</strain>
    </source>
</reference>
<dbReference type="InterPro" id="IPR000276">
    <property type="entry name" value="GPCR_Rhodpsn"/>
</dbReference>
<feature type="transmembrane region" description="Helical" evidence="11">
    <location>
        <begin position="305"/>
        <end position="324"/>
    </location>
</feature>
<name>A0AAE1I486_9NEOP</name>
<evidence type="ECO:0000256" key="11">
    <source>
        <dbReference type="SAM" id="Phobius"/>
    </source>
</evidence>
<evidence type="ECO:0000256" key="5">
    <source>
        <dbReference type="ARBA" id="ARBA00023040"/>
    </source>
</evidence>
<dbReference type="PANTHER" id="PTHR24235:SF30">
    <property type="entry name" value="NEUROPEPTIDE F RECEPTOR"/>
    <property type="match status" value="1"/>
</dbReference>
<evidence type="ECO:0000313" key="13">
    <source>
        <dbReference type="EMBL" id="KAK3932304.1"/>
    </source>
</evidence>
<evidence type="ECO:0000259" key="12">
    <source>
        <dbReference type="PROSITE" id="PS50262"/>
    </source>
</evidence>
<dbReference type="InterPro" id="IPR000611">
    <property type="entry name" value="NPY_rcpt"/>
</dbReference>